<keyword evidence="1" id="KW-1185">Reference proteome</keyword>
<proteinExistence type="predicted"/>
<dbReference type="AlphaFoldDB" id="A0AAF3J504"/>
<organism evidence="1 2">
    <name type="scientific">Mesorhabditis belari</name>
    <dbReference type="NCBI Taxonomy" id="2138241"/>
    <lineage>
        <taxon>Eukaryota</taxon>
        <taxon>Metazoa</taxon>
        <taxon>Ecdysozoa</taxon>
        <taxon>Nematoda</taxon>
        <taxon>Chromadorea</taxon>
        <taxon>Rhabditida</taxon>
        <taxon>Rhabditina</taxon>
        <taxon>Rhabditomorpha</taxon>
        <taxon>Rhabditoidea</taxon>
        <taxon>Rhabditidae</taxon>
        <taxon>Mesorhabditinae</taxon>
        <taxon>Mesorhabditis</taxon>
    </lineage>
</organism>
<reference evidence="2" key="1">
    <citation type="submission" date="2024-02" db="UniProtKB">
        <authorList>
            <consortium name="WormBaseParasite"/>
        </authorList>
    </citation>
    <scope>IDENTIFICATION</scope>
</reference>
<name>A0AAF3J504_9BILA</name>
<sequence length="78" mass="8871">MLAKPISGSVAGPEPEFSQFQAYIEVRLWQFVPREAYKPTFWPRFCSGGLVIESADNLPKLVAALEKRERYISVRIAN</sequence>
<dbReference type="Proteomes" id="UP000887575">
    <property type="component" value="Unassembled WGS sequence"/>
</dbReference>
<protein>
    <submittedName>
        <fullName evidence="2">Uncharacterized protein</fullName>
    </submittedName>
</protein>
<evidence type="ECO:0000313" key="1">
    <source>
        <dbReference type="Proteomes" id="UP000887575"/>
    </source>
</evidence>
<evidence type="ECO:0000313" key="2">
    <source>
        <dbReference type="WBParaSite" id="MBELARI_LOCUS16568"/>
    </source>
</evidence>
<dbReference type="WBParaSite" id="MBELARI_LOCUS16568">
    <property type="protein sequence ID" value="MBELARI_LOCUS16568"/>
    <property type="gene ID" value="MBELARI_LOCUS16568"/>
</dbReference>
<accession>A0AAF3J504</accession>